<dbReference type="InterPro" id="IPR009937">
    <property type="entry name" value="Phage_holin_3_6"/>
</dbReference>
<organism evidence="2 3">
    <name type="scientific">Celeribacter persicus</name>
    <dbReference type="NCBI Taxonomy" id="1651082"/>
    <lineage>
        <taxon>Bacteria</taxon>
        <taxon>Pseudomonadati</taxon>
        <taxon>Pseudomonadota</taxon>
        <taxon>Alphaproteobacteria</taxon>
        <taxon>Rhodobacterales</taxon>
        <taxon>Roseobacteraceae</taxon>
        <taxon>Celeribacter</taxon>
    </lineage>
</organism>
<evidence type="ECO:0000313" key="2">
    <source>
        <dbReference type="EMBL" id="PTQ74924.1"/>
    </source>
</evidence>
<accession>A0A2T5HTL5</accession>
<evidence type="ECO:0000313" key="3">
    <source>
        <dbReference type="Proteomes" id="UP000244077"/>
    </source>
</evidence>
<dbReference type="OrthoDB" id="7875651at2"/>
<dbReference type="Pfam" id="PF07332">
    <property type="entry name" value="Phage_holin_3_6"/>
    <property type="match status" value="1"/>
</dbReference>
<reference evidence="2 3" key="1">
    <citation type="submission" date="2018-04" db="EMBL/GenBank/DDBJ databases">
        <title>Genomic Encyclopedia of Archaeal and Bacterial Type Strains, Phase II (KMG-II): from individual species to whole genera.</title>
        <authorList>
            <person name="Goeker M."/>
        </authorList>
    </citation>
    <scope>NUCLEOTIDE SEQUENCE [LARGE SCALE GENOMIC DNA]</scope>
    <source>
        <strain evidence="2 3">DSM 100434</strain>
    </source>
</reference>
<feature type="transmembrane region" description="Helical" evidence="1">
    <location>
        <begin position="21"/>
        <end position="41"/>
    </location>
</feature>
<dbReference type="RefSeq" id="WP_107815584.1">
    <property type="nucleotide sequence ID" value="NZ_QAOH01000003.1"/>
</dbReference>
<proteinExistence type="predicted"/>
<gene>
    <name evidence="2" type="ORF">C8N42_103215</name>
</gene>
<protein>
    <submittedName>
        <fullName evidence="2">Putative superfamily III holin-X</fullName>
    </submittedName>
</protein>
<comment type="caution">
    <text evidence="2">The sequence shown here is derived from an EMBL/GenBank/DDBJ whole genome shotgun (WGS) entry which is preliminary data.</text>
</comment>
<sequence>MLNTLQSHLARGARRAAWASAGALLLLVGAGFLTVTAWLVLSSLRDAQFAALVIGLFYVGAGLIALAMGARRPPPVTPRPDPCQMQQDLFERIAIAFSEGFQAGKAMRR</sequence>
<feature type="transmembrane region" description="Helical" evidence="1">
    <location>
        <begin position="47"/>
        <end position="70"/>
    </location>
</feature>
<dbReference type="EMBL" id="QAOH01000003">
    <property type="protein sequence ID" value="PTQ74924.1"/>
    <property type="molecule type" value="Genomic_DNA"/>
</dbReference>
<name>A0A2T5HTL5_9RHOB</name>
<evidence type="ECO:0000256" key="1">
    <source>
        <dbReference type="SAM" id="Phobius"/>
    </source>
</evidence>
<keyword evidence="1" id="KW-0812">Transmembrane</keyword>
<keyword evidence="1" id="KW-0472">Membrane</keyword>
<keyword evidence="1" id="KW-1133">Transmembrane helix</keyword>
<keyword evidence="3" id="KW-1185">Reference proteome</keyword>
<dbReference type="Proteomes" id="UP000244077">
    <property type="component" value="Unassembled WGS sequence"/>
</dbReference>
<dbReference type="AlphaFoldDB" id="A0A2T5HTL5"/>